<feature type="domain" description="Lactate/malate dehydrogenase C-terminal" evidence="12">
    <location>
        <begin position="190"/>
        <end position="344"/>
    </location>
</feature>
<dbReference type="InterPro" id="IPR011304">
    <property type="entry name" value="L-lactate_DH"/>
</dbReference>
<dbReference type="Proteomes" id="UP000041254">
    <property type="component" value="Unassembled WGS sequence"/>
</dbReference>
<dbReference type="InterPro" id="IPR022383">
    <property type="entry name" value="Lactate/malate_DH_C"/>
</dbReference>
<dbReference type="InterPro" id="IPR001236">
    <property type="entry name" value="Lactate/malate_DH_N"/>
</dbReference>
<dbReference type="EMBL" id="CDMY01000234">
    <property type="protein sequence ID" value="CEL95649.1"/>
    <property type="molecule type" value="Genomic_DNA"/>
</dbReference>
<dbReference type="AlphaFoldDB" id="A0A0G4EGR4"/>
<dbReference type="SUPFAM" id="SSF51735">
    <property type="entry name" value="NAD(P)-binding Rossmann-fold domains"/>
    <property type="match status" value="1"/>
</dbReference>
<dbReference type="NCBIfam" id="TIGR01771">
    <property type="entry name" value="L-LDH-NAD"/>
    <property type="match status" value="1"/>
</dbReference>
<dbReference type="PhylomeDB" id="A0A0G4EGR4"/>
<keyword evidence="5 8" id="KW-0520">NAD</keyword>
<dbReference type="STRING" id="1169540.A0A0G4EGR4"/>
<dbReference type="CDD" id="cd05293">
    <property type="entry name" value="LDH_1"/>
    <property type="match status" value="1"/>
</dbReference>
<dbReference type="InterPro" id="IPR036291">
    <property type="entry name" value="NAD(P)-bd_dom_sf"/>
</dbReference>
<dbReference type="PROSITE" id="PS00064">
    <property type="entry name" value="L_LDH"/>
    <property type="match status" value="1"/>
</dbReference>
<dbReference type="PANTHER" id="PTHR43128:SF16">
    <property type="entry name" value="L-LACTATE DEHYDROGENASE"/>
    <property type="match status" value="1"/>
</dbReference>
<evidence type="ECO:0000256" key="7">
    <source>
        <dbReference type="PIRSR" id="PIRSR000102-1"/>
    </source>
</evidence>
<evidence type="ECO:0000256" key="2">
    <source>
        <dbReference type="ARBA" id="ARBA00006054"/>
    </source>
</evidence>
<feature type="binding site" evidence="8">
    <location>
        <position position="140"/>
    </location>
    <ligand>
        <name>NAD(+)</name>
        <dbReference type="ChEBI" id="CHEBI:57540"/>
    </ligand>
</feature>
<dbReference type="GO" id="GO:0006089">
    <property type="term" value="P:lactate metabolic process"/>
    <property type="evidence" value="ECO:0007669"/>
    <property type="project" value="TreeGrafter"/>
</dbReference>
<dbReference type="OrthoDB" id="5405561at2759"/>
<keyword evidence="14" id="KW-1185">Reference proteome</keyword>
<dbReference type="VEuPathDB" id="CryptoDB:Vbra_4978"/>
<evidence type="ECO:0000259" key="12">
    <source>
        <dbReference type="Pfam" id="PF02866"/>
    </source>
</evidence>
<evidence type="ECO:0000256" key="10">
    <source>
        <dbReference type="SAM" id="MobiDB-lite"/>
    </source>
</evidence>
<gene>
    <name evidence="13" type="ORF">Vbra_4978</name>
</gene>
<evidence type="ECO:0000256" key="5">
    <source>
        <dbReference type="ARBA" id="ARBA00023027"/>
    </source>
</evidence>
<evidence type="ECO:0000259" key="11">
    <source>
        <dbReference type="Pfam" id="PF00056"/>
    </source>
</evidence>
<dbReference type="HAMAP" id="MF_00488">
    <property type="entry name" value="Lactate_dehydrog"/>
    <property type="match status" value="1"/>
</dbReference>
<dbReference type="SUPFAM" id="SSF56327">
    <property type="entry name" value="LDH C-terminal domain-like"/>
    <property type="match status" value="1"/>
</dbReference>
<feature type="binding site" evidence="8">
    <location>
        <begin position="53"/>
        <end position="58"/>
    </location>
    <ligand>
        <name>NAD(+)</name>
        <dbReference type="ChEBI" id="CHEBI:57540"/>
    </ligand>
</feature>
<feature type="domain" description="Lactate/malate dehydrogenase N-terminal" evidence="11">
    <location>
        <begin position="48"/>
        <end position="187"/>
    </location>
</feature>
<reference evidence="13 14" key="1">
    <citation type="submission" date="2014-11" db="EMBL/GenBank/DDBJ databases">
        <authorList>
            <person name="Zhu J."/>
            <person name="Qi W."/>
            <person name="Song R."/>
        </authorList>
    </citation>
    <scope>NUCLEOTIDE SEQUENCE [LARGE SCALE GENOMIC DNA]</scope>
</reference>
<feature type="compositionally biased region" description="Basic and acidic residues" evidence="10">
    <location>
        <begin position="8"/>
        <end position="20"/>
    </location>
</feature>
<comment type="catalytic activity">
    <reaction evidence="6 9">
        <text>(S)-lactate + NAD(+) = pyruvate + NADH + H(+)</text>
        <dbReference type="Rhea" id="RHEA:23444"/>
        <dbReference type="ChEBI" id="CHEBI:15361"/>
        <dbReference type="ChEBI" id="CHEBI:15378"/>
        <dbReference type="ChEBI" id="CHEBI:16651"/>
        <dbReference type="ChEBI" id="CHEBI:57540"/>
        <dbReference type="ChEBI" id="CHEBI:57945"/>
        <dbReference type="EC" id="1.1.1.27"/>
    </reaction>
</comment>
<keyword evidence="4 9" id="KW-0560">Oxidoreductase</keyword>
<feature type="active site" description="Proton acceptor" evidence="7">
    <location>
        <position position="220"/>
    </location>
</feature>
<dbReference type="InParanoid" id="A0A0G4EGR4"/>
<protein>
    <recommendedName>
        <fullName evidence="3 9">L-lactate dehydrogenase</fullName>
        <ecNumber evidence="3 9">1.1.1.27</ecNumber>
    </recommendedName>
</protein>
<dbReference type="OMA" id="AHVREKG"/>
<name>A0A0G4EGR4_VITBC</name>
<dbReference type="Gene3D" id="3.90.110.10">
    <property type="entry name" value="Lactate dehydrogenase/glycoside hydrolase, family 4, C-terminal"/>
    <property type="match status" value="1"/>
</dbReference>
<dbReference type="Gene3D" id="3.40.50.720">
    <property type="entry name" value="NAD(P)-binding Rossmann-like Domain"/>
    <property type="match status" value="1"/>
</dbReference>
<dbReference type="PRINTS" id="PR00086">
    <property type="entry name" value="LLDHDRGNASE"/>
</dbReference>
<dbReference type="InterPro" id="IPR001557">
    <property type="entry name" value="L-lactate/malate_DH"/>
</dbReference>
<dbReference type="Pfam" id="PF00056">
    <property type="entry name" value="Ldh_1_N"/>
    <property type="match status" value="1"/>
</dbReference>
<evidence type="ECO:0000256" key="4">
    <source>
        <dbReference type="ARBA" id="ARBA00023002"/>
    </source>
</evidence>
<dbReference type="EC" id="1.1.1.27" evidence="3 9"/>
<evidence type="ECO:0000256" key="6">
    <source>
        <dbReference type="ARBA" id="ARBA00049258"/>
    </source>
</evidence>
<organism evidence="13 14">
    <name type="scientific">Vitrella brassicaformis (strain CCMP3155)</name>
    <dbReference type="NCBI Taxonomy" id="1169540"/>
    <lineage>
        <taxon>Eukaryota</taxon>
        <taxon>Sar</taxon>
        <taxon>Alveolata</taxon>
        <taxon>Colpodellida</taxon>
        <taxon>Vitrellaceae</taxon>
        <taxon>Vitrella</taxon>
    </lineage>
</organism>
<dbReference type="UniPathway" id="UPA00554">
    <property type="reaction ID" value="UER00611"/>
</dbReference>
<feature type="region of interest" description="Disordered" evidence="10">
    <location>
        <begin position="1"/>
        <end position="20"/>
    </location>
</feature>
<feature type="binding site" evidence="8">
    <location>
        <position position="78"/>
    </location>
    <ligand>
        <name>NAD(+)</name>
        <dbReference type="ChEBI" id="CHEBI:57540"/>
    </ligand>
</feature>
<dbReference type="PANTHER" id="PTHR43128">
    <property type="entry name" value="L-2-HYDROXYCARBOXYLATE DEHYDROGENASE (NAD(P)(+))"/>
    <property type="match status" value="1"/>
</dbReference>
<evidence type="ECO:0000256" key="8">
    <source>
        <dbReference type="PIRSR" id="PIRSR000102-3"/>
    </source>
</evidence>
<evidence type="ECO:0000256" key="1">
    <source>
        <dbReference type="ARBA" id="ARBA00004843"/>
    </source>
</evidence>
<evidence type="ECO:0000313" key="13">
    <source>
        <dbReference type="EMBL" id="CEL95649.1"/>
    </source>
</evidence>
<dbReference type="FunFam" id="3.40.50.720:FF:000018">
    <property type="entry name" value="Malate dehydrogenase"/>
    <property type="match status" value="1"/>
</dbReference>
<comment type="pathway">
    <text evidence="1 9">Fermentation; pyruvate fermentation to lactate; (S)-lactate from pyruvate: step 1/1.</text>
</comment>
<dbReference type="InterPro" id="IPR015955">
    <property type="entry name" value="Lactate_DH/Glyco_Ohase_4_C"/>
</dbReference>
<evidence type="ECO:0000256" key="3">
    <source>
        <dbReference type="ARBA" id="ARBA00012967"/>
    </source>
</evidence>
<dbReference type="InterPro" id="IPR018177">
    <property type="entry name" value="L-lactate_DH_AS"/>
</dbReference>
<proteinExistence type="inferred from homology"/>
<feature type="binding site" evidence="8">
    <location>
        <begin position="163"/>
        <end position="165"/>
    </location>
    <ligand>
        <name>NAD(+)</name>
        <dbReference type="ChEBI" id="CHEBI:57540"/>
    </ligand>
</feature>
<comment type="similarity">
    <text evidence="2">Belongs to the LDH/MDH superfamily. LDH family.</text>
</comment>
<dbReference type="PIRSF" id="PIRSF000102">
    <property type="entry name" value="Lac_mal_DH"/>
    <property type="match status" value="1"/>
</dbReference>
<accession>A0A0G4EGR4</accession>
<evidence type="ECO:0000313" key="14">
    <source>
        <dbReference type="Proteomes" id="UP000041254"/>
    </source>
</evidence>
<evidence type="ECO:0000256" key="9">
    <source>
        <dbReference type="RuleBase" id="RU000496"/>
    </source>
</evidence>
<dbReference type="Pfam" id="PF02866">
    <property type="entry name" value="Ldh_1_C"/>
    <property type="match status" value="1"/>
</dbReference>
<sequence length="348" mass="37612">MASPAAASRERRPSLFEKGEASPNSLQLAEQIASFHVNPQTGNIITDKVTIVGAGQVGMACAFAIMAQGVSHHLALVDMQEDKVKGEALDLEHSSAFVRGGLKVEASSTYEVTHSSSVCVVTAGARQREGESRLNLLQRNVEIFKGIIPELVKHSPDCLLLIVSNPVDILTWVAWKLSGLPKERVIGSGTNLDSSRLRTFMSQRLGVAATNCHGYIIGEHGDSSVPVWSSMTACGVRLRDLNPKAGMKDDPENAYDVIKAKGYTSWAIGMSVAQVVRTLLRNESNTHVLSVHAKGLHDIDEDMYLALPTIAGPVGVQKIIALQLTKDEEAQLQKSAQTLWETAKDLKL</sequence>
<dbReference type="GO" id="GO:0005737">
    <property type="term" value="C:cytoplasm"/>
    <property type="evidence" value="ECO:0007669"/>
    <property type="project" value="InterPro"/>
</dbReference>
<dbReference type="GO" id="GO:0004459">
    <property type="term" value="F:L-lactate dehydrogenase (NAD+) activity"/>
    <property type="evidence" value="ECO:0007669"/>
    <property type="project" value="UniProtKB-EC"/>
</dbReference>